<dbReference type="STRING" id="1120980.GCA_000745955_02265"/>
<evidence type="ECO:0000313" key="2">
    <source>
        <dbReference type="EMBL" id="SSY71238.1"/>
    </source>
</evidence>
<protein>
    <submittedName>
        <fullName evidence="2">Uncharacterized protein</fullName>
    </submittedName>
</protein>
<sequence>MFLFAVILLVTQNLQGVLTVGSAKPSGGQTVIVMLIAHWFLLNKLQWGFEFRALDAEVEQDHLIYLQILIRCLMIMFAFWINAWVYAAIITLFWLFIFWGVALPSVKKPNFHGAYRPESTAMKTGATIALLIGAIQFIWLGKIVFQAA</sequence>
<gene>
    <name evidence="2" type="ORF">NCTC10283_01378</name>
</gene>
<dbReference type="AlphaFoldDB" id="A0A376BNJ5"/>
<feature type="transmembrane region" description="Helical" evidence="1">
    <location>
        <begin position="126"/>
        <end position="145"/>
    </location>
</feature>
<dbReference type="EMBL" id="UFSO01000002">
    <property type="protein sequence ID" value="SSY71238.1"/>
    <property type="molecule type" value="Genomic_DNA"/>
</dbReference>
<organism evidence="2 3">
    <name type="scientific">Alysiella crassa</name>
    <dbReference type="NCBI Taxonomy" id="153491"/>
    <lineage>
        <taxon>Bacteria</taxon>
        <taxon>Pseudomonadati</taxon>
        <taxon>Pseudomonadota</taxon>
        <taxon>Betaproteobacteria</taxon>
        <taxon>Neisseriales</taxon>
        <taxon>Neisseriaceae</taxon>
        <taxon>Alysiella</taxon>
    </lineage>
</organism>
<feature type="transmembrane region" description="Helical" evidence="1">
    <location>
        <begin position="87"/>
        <end position="106"/>
    </location>
</feature>
<keyword evidence="1" id="KW-1133">Transmembrane helix</keyword>
<keyword evidence="1" id="KW-0812">Transmembrane</keyword>
<feature type="transmembrane region" description="Helical" evidence="1">
    <location>
        <begin position="26"/>
        <end position="42"/>
    </location>
</feature>
<accession>A0A376BNJ5</accession>
<evidence type="ECO:0000256" key="1">
    <source>
        <dbReference type="SAM" id="Phobius"/>
    </source>
</evidence>
<evidence type="ECO:0000313" key="3">
    <source>
        <dbReference type="Proteomes" id="UP000254209"/>
    </source>
</evidence>
<name>A0A376BNJ5_9NEIS</name>
<keyword evidence="1" id="KW-0472">Membrane</keyword>
<proteinExistence type="predicted"/>
<keyword evidence="3" id="KW-1185">Reference proteome</keyword>
<dbReference type="Proteomes" id="UP000254209">
    <property type="component" value="Unassembled WGS sequence"/>
</dbReference>
<reference evidence="2 3" key="1">
    <citation type="submission" date="2018-06" db="EMBL/GenBank/DDBJ databases">
        <authorList>
            <consortium name="Pathogen Informatics"/>
            <person name="Doyle S."/>
        </authorList>
    </citation>
    <scope>NUCLEOTIDE SEQUENCE [LARGE SCALE GENOMIC DNA]</scope>
    <source>
        <strain evidence="2 3">NCTC10283</strain>
    </source>
</reference>